<proteinExistence type="predicted"/>
<protein>
    <submittedName>
        <fullName evidence="1">Uncharacterized protein</fullName>
    </submittedName>
</protein>
<keyword evidence="2" id="KW-1185">Reference proteome</keyword>
<comment type="caution">
    <text evidence="1">The sequence shown here is derived from an EMBL/GenBank/DDBJ whole genome shotgun (WGS) entry which is preliminary data.</text>
</comment>
<dbReference type="Proteomes" id="UP000822688">
    <property type="component" value="Chromosome V"/>
</dbReference>
<organism evidence="1 2">
    <name type="scientific">Ceratodon purpureus</name>
    <name type="common">Fire moss</name>
    <name type="synonym">Dicranum purpureum</name>
    <dbReference type="NCBI Taxonomy" id="3225"/>
    <lineage>
        <taxon>Eukaryota</taxon>
        <taxon>Viridiplantae</taxon>
        <taxon>Streptophyta</taxon>
        <taxon>Embryophyta</taxon>
        <taxon>Bryophyta</taxon>
        <taxon>Bryophytina</taxon>
        <taxon>Bryopsida</taxon>
        <taxon>Dicranidae</taxon>
        <taxon>Pseudoditrichales</taxon>
        <taxon>Ditrichaceae</taxon>
        <taxon>Ceratodon</taxon>
    </lineage>
</organism>
<name>A0A8T0HLV1_CERPU</name>
<sequence>MLNIFGVTTCSKPNKTSHEKCKKLKNHGANITIQHIRQIVLNTKQSHFQLNTQTHSPRIQHSGQQTDSHRTIVMYQNTLAKISVVFPSPTRPTKSCLVFVRYSSCLFSPILPICHTMLKRYNTLRNNLISLFTILCRS</sequence>
<accession>A0A8T0HLV1</accession>
<reference evidence="1" key="1">
    <citation type="submission" date="2020-06" db="EMBL/GenBank/DDBJ databases">
        <title>WGS assembly of Ceratodon purpureus strain R40.</title>
        <authorList>
            <person name="Carey S.B."/>
            <person name="Jenkins J."/>
            <person name="Shu S."/>
            <person name="Lovell J.T."/>
            <person name="Sreedasyam A."/>
            <person name="Maumus F."/>
            <person name="Tiley G.P."/>
            <person name="Fernandez-Pozo N."/>
            <person name="Barry K."/>
            <person name="Chen C."/>
            <person name="Wang M."/>
            <person name="Lipzen A."/>
            <person name="Daum C."/>
            <person name="Saski C.A."/>
            <person name="Payton A.C."/>
            <person name="Mcbreen J.C."/>
            <person name="Conrad R.E."/>
            <person name="Kollar L.M."/>
            <person name="Olsson S."/>
            <person name="Huttunen S."/>
            <person name="Landis J.B."/>
            <person name="Wickett N.J."/>
            <person name="Johnson M.G."/>
            <person name="Rensing S.A."/>
            <person name="Grimwood J."/>
            <person name="Schmutz J."/>
            <person name="Mcdaniel S.F."/>
        </authorList>
    </citation>
    <scope>NUCLEOTIDE SEQUENCE</scope>
    <source>
        <strain evidence="1">R40</strain>
    </source>
</reference>
<evidence type="ECO:0000313" key="1">
    <source>
        <dbReference type="EMBL" id="KAG0571774.1"/>
    </source>
</evidence>
<evidence type="ECO:0000313" key="2">
    <source>
        <dbReference type="Proteomes" id="UP000822688"/>
    </source>
</evidence>
<dbReference type="EMBL" id="CM026426">
    <property type="protein sequence ID" value="KAG0571774.1"/>
    <property type="molecule type" value="Genomic_DNA"/>
</dbReference>
<dbReference type="AlphaFoldDB" id="A0A8T0HLV1"/>
<gene>
    <name evidence="1" type="ORF">KC19_VG041100</name>
</gene>